<dbReference type="AlphaFoldDB" id="A0A926HUE5"/>
<evidence type="ECO:0000313" key="9">
    <source>
        <dbReference type="Proteomes" id="UP000611762"/>
    </source>
</evidence>
<evidence type="ECO:0000313" key="8">
    <source>
        <dbReference type="EMBL" id="MBC8540497.1"/>
    </source>
</evidence>
<name>A0A926HUE5_9FIRM</name>
<keyword evidence="4" id="KW-0479">Metal-binding</keyword>
<keyword evidence="6" id="KW-0411">Iron-sulfur</keyword>
<dbReference type="Gene3D" id="3.20.20.70">
    <property type="entry name" value="Aldolase class I"/>
    <property type="match status" value="1"/>
</dbReference>
<dbReference type="SUPFAM" id="SSF102114">
    <property type="entry name" value="Radical SAM enzymes"/>
    <property type="match status" value="1"/>
</dbReference>
<keyword evidence="2" id="KW-0004">4Fe-4S</keyword>
<dbReference type="PANTHER" id="PTHR30352">
    <property type="entry name" value="PYRUVATE FORMATE-LYASE-ACTIVATING ENZYME"/>
    <property type="match status" value="1"/>
</dbReference>
<dbReference type="InterPro" id="IPR007197">
    <property type="entry name" value="rSAM"/>
</dbReference>
<dbReference type="EMBL" id="JACRSU010000002">
    <property type="protein sequence ID" value="MBC8540497.1"/>
    <property type="molecule type" value="Genomic_DNA"/>
</dbReference>
<evidence type="ECO:0000256" key="1">
    <source>
        <dbReference type="ARBA" id="ARBA00001966"/>
    </source>
</evidence>
<dbReference type="GO" id="GO:0051539">
    <property type="term" value="F:4 iron, 4 sulfur cluster binding"/>
    <property type="evidence" value="ECO:0007669"/>
    <property type="project" value="UniProtKB-KW"/>
</dbReference>
<feature type="domain" description="Radical SAM core" evidence="7">
    <location>
        <begin position="1"/>
        <end position="212"/>
    </location>
</feature>
<comment type="caution">
    <text evidence="8">The sequence shown here is derived from an EMBL/GenBank/DDBJ whole genome shotgun (WGS) entry which is preliminary data.</text>
</comment>
<evidence type="ECO:0000256" key="3">
    <source>
        <dbReference type="ARBA" id="ARBA00022691"/>
    </source>
</evidence>
<dbReference type="CDD" id="cd01335">
    <property type="entry name" value="Radical_SAM"/>
    <property type="match status" value="1"/>
</dbReference>
<dbReference type="SFLD" id="SFLDG01067">
    <property type="entry name" value="SPASM/twitch_domain_containing"/>
    <property type="match status" value="1"/>
</dbReference>
<evidence type="ECO:0000259" key="7">
    <source>
        <dbReference type="PROSITE" id="PS51918"/>
    </source>
</evidence>
<dbReference type="Proteomes" id="UP000611762">
    <property type="component" value="Unassembled WGS sequence"/>
</dbReference>
<dbReference type="InterPro" id="IPR013785">
    <property type="entry name" value="Aldolase_TIM"/>
</dbReference>
<evidence type="ECO:0000256" key="5">
    <source>
        <dbReference type="ARBA" id="ARBA00023004"/>
    </source>
</evidence>
<comment type="cofactor">
    <cofactor evidence="1">
        <name>[4Fe-4S] cluster</name>
        <dbReference type="ChEBI" id="CHEBI:49883"/>
    </cofactor>
</comment>
<evidence type="ECO:0000256" key="6">
    <source>
        <dbReference type="ARBA" id="ARBA00023014"/>
    </source>
</evidence>
<accession>A0A926HUE5</accession>
<dbReference type="PANTHER" id="PTHR30352:SF4">
    <property type="entry name" value="PYRUVATE FORMATE-LYASE 2-ACTIVATING ENZYME"/>
    <property type="match status" value="1"/>
</dbReference>
<dbReference type="SFLD" id="SFLDG01066">
    <property type="entry name" value="organic_radical-activating_enz"/>
    <property type="match status" value="1"/>
</dbReference>
<sequence>MYHMQGCNFRCKWCSNPESMENVCKTTVNYSPEEIADEAKRCKMMFFDGGGVTFTGGEPTVQFEELFNTLHLLKKNEIHTAIETNGSCGRLTELLQFVDFLIIDVKHVDMEQHKQWTGADNLQTLNNIAEITKIGRQVLIRIPLIHGFNSGAHKEFASFFKNLDTQNAAFELLPYHEYGKDKWERPYEIENGFVSKQEIDNFKEEFYKNGLKLVIT</sequence>
<evidence type="ECO:0000256" key="4">
    <source>
        <dbReference type="ARBA" id="ARBA00022723"/>
    </source>
</evidence>
<dbReference type="GO" id="GO:0046872">
    <property type="term" value="F:metal ion binding"/>
    <property type="evidence" value="ECO:0007669"/>
    <property type="project" value="UniProtKB-KW"/>
</dbReference>
<proteinExistence type="predicted"/>
<dbReference type="Pfam" id="PF04055">
    <property type="entry name" value="Radical_SAM"/>
    <property type="match status" value="1"/>
</dbReference>
<gene>
    <name evidence="8" type="ORF">H8698_05850</name>
</gene>
<dbReference type="InterPro" id="IPR034457">
    <property type="entry name" value="Organic_radical-activating"/>
</dbReference>
<dbReference type="PROSITE" id="PS51918">
    <property type="entry name" value="RADICAL_SAM"/>
    <property type="match status" value="1"/>
</dbReference>
<dbReference type="InterPro" id="IPR058240">
    <property type="entry name" value="rSAM_sf"/>
</dbReference>
<protein>
    <submittedName>
        <fullName evidence="8">Radical SAM protein</fullName>
    </submittedName>
</protein>
<keyword evidence="9" id="KW-1185">Reference proteome</keyword>
<evidence type="ECO:0000256" key="2">
    <source>
        <dbReference type="ARBA" id="ARBA00022485"/>
    </source>
</evidence>
<organism evidence="8 9">
    <name type="scientific">Congzhengia minquanensis</name>
    <dbReference type="NCBI Taxonomy" id="2763657"/>
    <lineage>
        <taxon>Bacteria</taxon>
        <taxon>Bacillati</taxon>
        <taxon>Bacillota</taxon>
        <taxon>Clostridia</taxon>
        <taxon>Eubacteriales</taxon>
        <taxon>Oscillospiraceae</taxon>
        <taxon>Congzhengia</taxon>
    </lineage>
</organism>
<keyword evidence="5" id="KW-0408">Iron</keyword>
<dbReference type="GO" id="GO:0003824">
    <property type="term" value="F:catalytic activity"/>
    <property type="evidence" value="ECO:0007669"/>
    <property type="project" value="InterPro"/>
</dbReference>
<dbReference type="SFLD" id="SFLDS00029">
    <property type="entry name" value="Radical_SAM"/>
    <property type="match status" value="1"/>
</dbReference>
<reference evidence="8" key="1">
    <citation type="submission" date="2020-08" db="EMBL/GenBank/DDBJ databases">
        <title>Genome public.</title>
        <authorList>
            <person name="Liu C."/>
            <person name="Sun Q."/>
        </authorList>
    </citation>
    <scope>NUCLEOTIDE SEQUENCE</scope>
    <source>
        <strain evidence="8">H8</strain>
    </source>
</reference>
<keyword evidence="3" id="KW-0949">S-adenosyl-L-methionine</keyword>